<dbReference type="Proteomes" id="UP001431783">
    <property type="component" value="Unassembled WGS sequence"/>
</dbReference>
<dbReference type="PANTHER" id="PTHR47510">
    <property type="entry name" value="REVERSE TRANSCRIPTASE DOMAIN-CONTAINING PROTEIN"/>
    <property type="match status" value="1"/>
</dbReference>
<accession>A0AAW1UAB8</accession>
<protein>
    <recommendedName>
        <fullName evidence="3">Endonuclease/exonuclease/phosphatase domain-containing protein</fullName>
    </recommendedName>
</protein>
<sequence>MVCIYRPDTVPFSNIDLFFEKFITLLELLTSSKQLYAIVGDFNLDMLDVNDNNVLTFLSILESFNVKITITEPTRITSTTSTLLDNILTNLENGKSKVIQGHISDHLGQFFESTLPREITKNTEKYQFRKYKASSIEDFVESLHKLEWNEIYVLPEDDVDNMWNNFSKTIIKNFEEHFPQKTGFKKIKPTPPITPQVDQIKKQLDILYTVSLINSDYAEQYKITKKAYDKAIWNMRQQYYTKRINEASNKTKETWNIVNNLTNKKRKNKEQLPKTNVKRLVEDFNEFFAKIAPEMCKDLKGNVHLDKIKRNEKSIFLFEVTENELIATVNKLKNGRSFGHDNISMYIIKKSVQAYVKPLCFVINHAFRTGIFPDSLKLSTIKPIFKKGDKDRLDSYRPISILSSFSKIIEKILKFIYINNEKF</sequence>
<comment type="caution">
    <text evidence="1">The sequence shown here is derived from an EMBL/GenBank/DDBJ whole genome shotgun (WGS) entry which is preliminary data.</text>
</comment>
<name>A0AAW1UAB8_9CUCU</name>
<dbReference type="EMBL" id="JARQZJ010000065">
    <property type="protein sequence ID" value="KAK9880586.1"/>
    <property type="molecule type" value="Genomic_DNA"/>
</dbReference>
<organism evidence="1 2">
    <name type="scientific">Henosepilachna vigintioctopunctata</name>
    <dbReference type="NCBI Taxonomy" id="420089"/>
    <lineage>
        <taxon>Eukaryota</taxon>
        <taxon>Metazoa</taxon>
        <taxon>Ecdysozoa</taxon>
        <taxon>Arthropoda</taxon>
        <taxon>Hexapoda</taxon>
        <taxon>Insecta</taxon>
        <taxon>Pterygota</taxon>
        <taxon>Neoptera</taxon>
        <taxon>Endopterygota</taxon>
        <taxon>Coleoptera</taxon>
        <taxon>Polyphaga</taxon>
        <taxon>Cucujiformia</taxon>
        <taxon>Coccinelloidea</taxon>
        <taxon>Coccinellidae</taxon>
        <taxon>Epilachninae</taxon>
        <taxon>Epilachnini</taxon>
        <taxon>Henosepilachna</taxon>
    </lineage>
</organism>
<dbReference type="PANTHER" id="PTHR47510:SF3">
    <property type="entry name" value="ENDO_EXONUCLEASE_PHOSPHATASE DOMAIN-CONTAINING PROTEIN"/>
    <property type="match status" value="1"/>
</dbReference>
<evidence type="ECO:0008006" key="3">
    <source>
        <dbReference type="Google" id="ProtNLM"/>
    </source>
</evidence>
<evidence type="ECO:0000313" key="2">
    <source>
        <dbReference type="Proteomes" id="UP001431783"/>
    </source>
</evidence>
<reference evidence="1 2" key="1">
    <citation type="submission" date="2023-03" db="EMBL/GenBank/DDBJ databases">
        <title>Genome insight into feeding habits of ladybird beetles.</title>
        <authorList>
            <person name="Li H.-S."/>
            <person name="Huang Y.-H."/>
            <person name="Pang H."/>
        </authorList>
    </citation>
    <scope>NUCLEOTIDE SEQUENCE [LARGE SCALE GENOMIC DNA]</scope>
    <source>
        <strain evidence="1">SYSU_2023b</strain>
        <tissue evidence="1">Whole body</tissue>
    </source>
</reference>
<proteinExistence type="predicted"/>
<keyword evidence="2" id="KW-1185">Reference proteome</keyword>
<evidence type="ECO:0000313" key="1">
    <source>
        <dbReference type="EMBL" id="KAK9880586.1"/>
    </source>
</evidence>
<dbReference type="AlphaFoldDB" id="A0AAW1UAB8"/>
<gene>
    <name evidence="1" type="ORF">WA026_011826</name>
</gene>